<sequence length="85" mass="10390">MEKHPADILEEEETFEQTSEDLDRMIEQTRSVVIRRKGEAELEKELSKEEEWLVLYYRSFPESRQQEFIETIKTMARMTLQDDYR</sequence>
<evidence type="ECO:0000313" key="2">
    <source>
        <dbReference type="EMBL" id="MDM8157607.1"/>
    </source>
</evidence>
<evidence type="ECO:0000313" key="3">
    <source>
        <dbReference type="Proteomes" id="UP001529340"/>
    </source>
</evidence>
<dbReference type="RefSeq" id="WP_289608052.1">
    <property type="nucleotide sequence ID" value="NZ_JAUDCG010000035.1"/>
</dbReference>
<gene>
    <name evidence="2" type="ORF">QUV96_08155</name>
</gene>
<dbReference type="Proteomes" id="UP001529340">
    <property type="component" value="Unassembled WGS sequence"/>
</dbReference>
<dbReference type="EMBL" id="JAUDCG010000035">
    <property type="protein sequence ID" value="MDM8157607.1"/>
    <property type="molecule type" value="Genomic_DNA"/>
</dbReference>
<comment type="caution">
    <text evidence="2">The sequence shown here is derived from an EMBL/GenBank/DDBJ whole genome shotgun (WGS) entry which is preliminary data.</text>
</comment>
<feature type="compositionally biased region" description="Acidic residues" evidence="1">
    <location>
        <begin position="8"/>
        <end position="20"/>
    </location>
</feature>
<feature type="region of interest" description="Disordered" evidence="1">
    <location>
        <begin position="1"/>
        <end position="20"/>
    </location>
</feature>
<protein>
    <submittedName>
        <fullName evidence="2">Uncharacterized protein</fullName>
    </submittedName>
</protein>
<keyword evidence="3" id="KW-1185">Reference proteome</keyword>
<proteinExistence type="predicted"/>
<accession>A0ABT7UDA3</accession>
<organism evidence="2 3">
    <name type="scientific">Amedibacillus dolichus</name>
    <dbReference type="NCBI Taxonomy" id="31971"/>
    <lineage>
        <taxon>Bacteria</taxon>
        <taxon>Bacillati</taxon>
        <taxon>Bacillota</taxon>
        <taxon>Erysipelotrichia</taxon>
        <taxon>Erysipelotrichales</taxon>
        <taxon>Erysipelotrichaceae</taxon>
        <taxon>Amedibacillus</taxon>
    </lineage>
</organism>
<reference evidence="2 3" key="2">
    <citation type="submission" date="2023-06" db="EMBL/GenBank/DDBJ databases">
        <title>Identification and characterization of horizontal gene transfer across gut microbiota members of farm animals based on homology search.</title>
        <authorList>
            <person name="Schwarzerova J."/>
            <person name="Nykrynova M."/>
            <person name="Jureckova K."/>
            <person name="Cejkova D."/>
            <person name="Rychlik I."/>
        </authorList>
    </citation>
    <scope>NUCLEOTIDE SEQUENCE [LARGE SCALE GENOMIC DNA]</scope>
    <source>
        <strain evidence="2 3">ET39</strain>
    </source>
</reference>
<evidence type="ECO:0000256" key="1">
    <source>
        <dbReference type="SAM" id="MobiDB-lite"/>
    </source>
</evidence>
<reference evidence="3" key="1">
    <citation type="submission" date="2023-06" db="EMBL/GenBank/DDBJ databases">
        <title>Identification and characterization of horizontal gene transfer across gut microbiota members of farm animals based on homology search.</title>
        <authorList>
            <person name="Zeman M."/>
            <person name="Kubasova T."/>
            <person name="Jahodarova E."/>
            <person name="Nykrynova M."/>
            <person name="Rychlik I."/>
        </authorList>
    </citation>
    <scope>NUCLEOTIDE SEQUENCE [LARGE SCALE GENOMIC DNA]</scope>
    <source>
        <strain evidence="3">ET39</strain>
    </source>
</reference>
<name>A0ABT7UDA3_9FIRM</name>